<feature type="chain" id="PRO_5047530849" evidence="6">
    <location>
        <begin position="30"/>
        <end position="960"/>
    </location>
</feature>
<name>A0ABT5HTN7_9CAUL</name>
<keyword evidence="5" id="KW-0482">Metalloprotease</keyword>
<keyword evidence="2" id="KW-0645">Protease</keyword>
<dbReference type="Pfam" id="PF00675">
    <property type="entry name" value="Peptidase_M16"/>
    <property type="match status" value="1"/>
</dbReference>
<keyword evidence="3" id="KW-0378">Hydrolase</keyword>
<dbReference type="SUPFAM" id="SSF63411">
    <property type="entry name" value="LuxS/MPP-like metallohydrolase"/>
    <property type="match status" value="4"/>
</dbReference>
<dbReference type="EMBL" id="JAQQKX010000006">
    <property type="protein sequence ID" value="MDC7683404.1"/>
    <property type="molecule type" value="Genomic_DNA"/>
</dbReference>
<evidence type="ECO:0000256" key="5">
    <source>
        <dbReference type="ARBA" id="ARBA00023049"/>
    </source>
</evidence>
<gene>
    <name evidence="9" type="ORF">PQU92_08965</name>
</gene>
<protein>
    <submittedName>
        <fullName evidence="9">Insulinase family protein</fullName>
    </submittedName>
</protein>
<dbReference type="PANTHER" id="PTHR43690:SF17">
    <property type="entry name" value="PROTEIN YHJJ"/>
    <property type="match status" value="1"/>
</dbReference>
<evidence type="ECO:0000256" key="3">
    <source>
        <dbReference type="ARBA" id="ARBA00022801"/>
    </source>
</evidence>
<dbReference type="InterPro" id="IPR007863">
    <property type="entry name" value="Peptidase_M16_C"/>
</dbReference>
<evidence type="ECO:0000259" key="7">
    <source>
        <dbReference type="Pfam" id="PF00675"/>
    </source>
</evidence>
<dbReference type="InterPro" id="IPR011765">
    <property type="entry name" value="Pept_M16_N"/>
</dbReference>
<dbReference type="Gene3D" id="3.30.830.10">
    <property type="entry name" value="Metalloenzyme, LuxS/M16 peptidase-like"/>
    <property type="match status" value="4"/>
</dbReference>
<reference evidence="9 10" key="1">
    <citation type="submission" date="2023-01" db="EMBL/GenBank/DDBJ databases">
        <title>Novel species of the genus Asticcacaulis isolated from rivers.</title>
        <authorList>
            <person name="Lu H."/>
        </authorList>
    </citation>
    <scope>NUCLEOTIDE SEQUENCE [LARGE SCALE GENOMIC DNA]</scope>
    <source>
        <strain evidence="9 10">BYS171W</strain>
    </source>
</reference>
<organism evidence="9 10">
    <name type="scientific">Asticcacaulis aquaticus</name>
    <dbReference type="NCBI Taxonomy" id="2984212"/>
    <lineage>
        <taxon>Bacteria</taxon>
        <taxon>Pseudomonadati</taxon>
        <taxon>Pseudomonadota</taxon>
        <taxon>Alphaproteobacteria</taxon>
        <taxon>Caulobacterales</taxon>
        <taxon>Caulobacteraceae</taxon>
        <taxon>Asticcacaulis</taxon>
    </lineage>
</organism>
<accession>A0ABT5HTN7</accession>
<dbReference type="InterPro" id="IPR050626">
    <property type="entry name" value="Peptidase_M16"/>
</dbReference>
<evidence type="ECO:0000313" key="10">
    <source>
        <dbReference type="Proteomes" id="UP001214854"/>
    </source>
</evidence>
<proteinExistence type="inferred from homology"/>
<keyword evidence="10" id="KW-1185">Reference proteome</keyword>
<evidence type="ECO:0000256" key="6">
    <source>
        <dbReference type="SAM" id="SignalP"/>
    </source>
</evidence>
<feature type="domain" description="Peptidase M16 C-terminal" evidence="8">
    <location>
        <begin position="703"/>
        <end position="885"/>
    </location>
</feature>
<evidence type="ECO:0000256" key="4">
    <source>
        <dbReference type="ARBA" id="ARBA00022833"/>
    </source>
</evidence>
<keyword evidence="6" id="KW-0732">Signal</keyword>
<dbReference type="RefSeq" id="WP_272747874.1">
    <property type="nucleotide sequence ID" value="NZ_JAQQKX010000006.1"/>
</dbReference>
<feature type="signal peptide" evidence="6">
    <location>
        <begin position="1"/>
        <end position="29"/>
    </location>
</feature>
<evidence type="ECO:0000313" key="9">
    <source>
        <dbReference type="EMBL" id="MDC7683404.1"/>
    </source>
</evidence>
<comment type="caution">
    <text evidence="9">The sequence shown here is derived from an EMBL/GenBank/DDBJ whole genome shotgun (WGS) entry which is preliminary data.</text>
</comment>
<evidence type="ECO:0000256" key="2">
    <source>
        <dbReference type="ARBA" id="ARBA00022670"/>
    </source>
</evidence>
<dbReference type="Pfam" id="PF05193">
    <property type="entry name" value="Peptidase_M16_C"/>
    <property type="match status" value="2"/>
</dbReference>
<comment type="similarity">
    <text evidence="1">Belongs to the peptidase M16 family.</text>
</comment>
<feature type="domain" description="Peptidase M16 C-terminal" evidence="8">
    <location>
        <begin position="228"/>
        <end position="404"/>
    </location>
</feature>
<evidence type="ECO:0000256" key="1">
    <source>
        <dbReference type="ARBA" id="ARBA00007261"/>
    </source>
</evidence>
<evidence type="ECO:0000259" key="8">
    <source>
        <dbReference type="Pfam" id="PF05193"/>
    </source>
</evidence>
<keyword evidence="4" id="KW-0862">Zinc</keyword>
<feature type="domain" description="Peptidase M16 N-terminal" evidence="7">
    <location>
        <begin position="65"/>
        <end position="208"/>
    </location>
</feature>
<dbReference type="InterPro" id="IPR011249">
    <property type="entry name" value="Metalloenz_LuxS/M16"/>
</dbReference>
<sequence>MRFKAWVLGMAVALAVPGAWVGADMAAYAEPLKAGKSGAQFAHIHSDLPVDPTARFGRLANGMTYVIYPNTTQPGKVVMRLRVGAGVLDEADEESGIANLITYMAFSGSAHYPQGDMFRQLERQGIQMGAGQQARVSEGETNYQITLPRNDEATLETGFNVMQDMAFGLTFPEAALQRDRDLVVTQMVNQARPLERHFENWLRTAFAGQLLAERPQKGQRDIVLYTPRDSIVNFYNSFYRPDLTTLVIVGDVDVEALEKRVQKSFGGWKAKTADYPRRDPGVYAARGPRAYTYFEPGLPEIIDISWLRPVDTRYQNRDLVRDMMLENLVLGALNARLERAAARADSPITRASINTGRFQRTGDSAGFYVMPRPGQTQDALALAIGLIRQAGEFGFTDAEYRRTVADYEASLQQRKAGEATRSNEWIADMIAGSVDARYVINSPSQDVEFYESLKPQLTREAMNAYLKNLLKRDGPLISLIGPAPVAGLDAPALERQYAGLSKAKLSPPEDAAAKAWLYNDFGPAQAPVKTVRDEALDYTRLTYANGVTVNIKTTRLKANEVVVTVRSAGGLKRLSPKKPTPVFALNFYDLFEGGLVRMSAAEINEATAGENFELSYHMTEDAAVLLGQSGTKDFTRQMQVLRAFYSDAGFDPSYLERVRHTVPSFYTYANTSPGGVLGLHLSRILYDNDSRVTPLSQAEFTTLSNDSLAAVVRTSLHDAPVEITVVGDITVDQARPALDATFGTLPPLPATYATIDGSDEVHFPKSGLFKTLYHQGGTEQALVLIAFPTTDRYSDPATAVGLDLLAEVISLRHYEAGRADTGSTYVPLARNVNSTTFKGFGYLSATVQVYPGAETGFYNGFLGLVEGVKAQPVSADELLRARQLLLTRLTEETRTNGYWLNLLPGAAENPGQRDYALKRKALIEAVTPAQLQDLAKRYLDADKALKVLVLPVPKGESRAS</sequence>
<dbReference type="Proteomes" id="UP001214854">
    <property type="component" value="Unassembled WGS sequence"/>
</dbReference>
<dbReference type="PANTHER" id="PTHR43690">
    <property type="entry name" value="NARDILYSIN"/>
    <property type="match status" value="1"/>
</dbReference>